<dbReference type="EMBL" id="RZNJ01000006">
    <property type="protein sequence ID" value="RUT28817.1"/>
    <property type="molecule type" value="Genomic_DNA"/>
</dbReference>
<keyword evidence="3" id="KW-0813">Transport</keyword>
<dbReference type="SUPFAM" id="SSF55781">
    <property type="entry name" value="GAF domain-like"/>
    <property type="match status" value="1"/>
</dbReference>
<feature type="transmembrane region" description="Helical" evidence="8">
    <location>
        <begin position="275"/>
        <end position="299"/>
    </location>
</feature>
<feature type="transmembrane region" description="Helical" evidence="8">
    <location>
        <begin position="100"/>
        <end position="125"/>
    </location>
</feature>
<evidence type="ECO:0000256" key="5">
    <source>
        <dbReference type="ARBA" id="ARBA00022692"/>
    </source>
</evidence>
<comment type="subcellular location">
    <subcellularLocation>
        <location evidence="1">Cell membrane</location>
        <topology evidence="1">Multi-pass membrane protein</topology>
    </subcellularLocation>
</comment>
<reference evidence="10 11" key="1">
    <citation type="journal article" date="2016" name="Int. J. Syst. Evol. Microbiol.">
        <title>Arsenicitalea aurantiaca gen. nov., sp. nov., a new member of the family Hyphomicrobiaceae, isolated from high-arsenic sediment.</title>
        <authorList>
            <person name="Mu Y."/>
            <person name="Zhou L."/>
            <person name="Zeng X.C."/>
            <person name="Liu L."/>
            <person name="Pan Y."/>
            <person name="Chen X."/>
            <person name="Wang J."/>
            <person name="Li S."/>
            <person name="Li W.J."/>
            <person name="Wang Y."/>
        </authorList>
    </citation>
    <scope>NUCLEOTIDE SEQUENCE [LARGE SCALE GENOMIC DNA]</scope>
    <source>
        <strain evidence="10 11">42-50</strain>
    </source>
</reference>
<dbReference type="GO" id="GO:0005886">
    <property type="term" value="C:plasma membrane"/>
    <property type="evidence" value="ECO:0007669"/>
    <property type="project" value="UniProtKB-SubCell"/>
</dbReference>
<keyword evidence="4" id="KW-1003">Cell membrane</keyword>
<comment type="caution">
    <text evidence="10">The sequence shown here is derived from an EMBL/GenBank/DDBJ whole genome shotgun (WGS) entry which is preliminary data.</text>
</comment>
<keyword evidence="6 8" id="KW-1133">Transmembrane helix</keyword>
<feature type="domain" description="GAF" evidence="9">
    <location>
        <begin position="699"/>
        <end position="776"/>
    </location>
</feature>
<feature type="transmembrane region" description="Helical" evidence="8">
    <location>
        <begin position="305"/>
        <end position="325"/>
    </location>
</feature>
<sequence>MEPAFLLVRRPSRGTFGFDICLRATRRMSGHVKDTPMADPVIAPPPPPANAGNPLVTAGMIIVLIGALYVGASIFVPLVLAVLLTFALAPVVRFLRRLRLPHIVAVLLAVSLAAVAVAGIGYLIVTQLARLAADLPAYQMTIAGKVEALRETAAGGQVVERMLSAIQRIGDAATQATGELEAEALRDTPIPVTISNAPISPIAAVQAFLGALLGPLATAAIVLVFVIFLLLEREDLRDRFLKLVSRGDLRTSTIVINEAGKRVSRYLLVQLGMNTAYGVLFGLGLWFIGVPNAILWGLLSTLFRYIPFVGTIIAAAIPMALAFAVDPGWSMLLWTLALFIALEVFATNAIEPRLYGNSTGMSALAVIVAAMFWASLWGPIGLILATPLTVCLVVMGQYVPQLQFLQILLGSEPVLAPEERLYQRLMAGNGEEAIEIAEDHLEKGTLQTFYDSVAVPMLRLAEMDRDRNVTDLAHRRVLVDGLELLVGELEDLDDNAPERPELRAARIVCVGGKTELDAAAAEMAAQILRRPNVTTLVMPPVALRPEGIGQLGLDETDIVVICYLGTQPRAQMRYAVRRLRRQAPGLRILACLLSAGESRDDAYRGDDVPVDAVAFSLGEAEGQVEGWLALAAETPALAPAVEQLGMALQRLKIDPAAAETLGNFINGVADRFDAQFALLTLAGESLGEDTDAPTFLPDAVSPERAVLAVPDVAEHAAYRTDPFLIENGLHFFAAAPLIEDGRVIASLAIFDHAARKFGSEDAEALLEEADTLAGLALGRADGPPRNQKRLTRVD</sequence>
<name>A0A433X425_9HYPH</name>
<dbReference type="Gene3D" id="3.30.450.40">
    <property type="match status" value="1"/>
</dbReference>
<dbReference type="AlphaFoldDB" id="A0A433X425"/>
<dbReference type="Proteomes" id="UP000281547">
    <property type="component" value="Unassembled WGS sequence"/>
</dbReference>
<evidence type="ECO:0000256" key="1">
    <source>
        <dbReference type="ARBA" id="ARBA00004651"/>
    </source>
</evidence>
<evidence type="ECO:0000259" key="9">
    <source>
        <dbReference type="Pfam" id="PF01590"/>
    </source>
</evidence>
<feature type="transmembrane region" description="Helical" evidence="8">
    <location>
        <begin position="362"/>
        <end position="395"/>
    </location>
</feature>
<dbReference type="GO" id="GO:0055085">
    <property type="term" value="P:transmembrane transport"/>
    <property type="evidence" value="ECO:0007669"/>
    <property type="project" value="TreeGrafter"/>
</dbReference>
<gene>
    <name evidence="10" type="ORF">EMQ25_15625</name>
</gene>
<evidence type="ECO:0000256" key="6">
    <source>
        <dbReference type="ARBA" id="ARBA00022989"/>
    </source>
</evidence>
<protein>
    <submittedName>
        <fullName evidence="10">AI-2E family transporter</fullName>
    </submittedName>
</protein>
<evidence type="ECO:0000313" key="10">
    <source>
        <dbReference type="EMBL" id="RUT28817.1"/>
    </source>
</evidence>
<dbReference type="PANTHER" id="PTHR21716:SF53">
    <property type="entry name" value="PERMEASE PERM-RELATED"/>
    <property type="match status" value="1"/>
</dbReference>
<feature type="transmembrane region" description="Helical" evidence="8">
    <location>
        <begin position="332"/>
        <end position="350"/>
    </location>
</feature>
<dbReference type="Pfam" id="PF01590">
    <property type="entry name" value="GAF"/>
    <property type="match status" value="1"/>
</dbReference>
<evidence type="ECO:0000256" key="8">
    <source>
        <dbReference type="SAM" id="Phobius"/>
    </source>
</evidence>
<proteinExistence type="inferred from homology"/>
<dbReference type="PANTHER" id="PTHR21716">
    <property type="entry name" value="TRANSMEMBRANE PROTEIN"/>
    <property type="match status" value="1"/>
</dbReference>
<dbReference type="InterPro" id="IPR002549">
    <property type="entry name" value="AI-2E-like"/>
</dbReference>
<keyword evidence="5 8" id="KW-0812">Transmembrane</keyword>
<feature type="transmembrane region" description="Helical" evidence="8">
    <location>
        <begin position="207"/>
        <end position="231"/>
    </location>
</feature>
<dbReference type="InterPro" id="IPR003018">
    <property type="entry name" value="GAF"/>
</dbReference>
<keyword evidence="11" id="KW-1185">Reference proteome</keyword>
<evidence type="ECO:0000313" key="11">
    <source>
        <dbReference type="Proteomes" id="UP000281547"/>
    </source>
</evidence>
<dbReference type="InterPro" id="IPR029016">
    <property type="entry name" value="GAF-like_dom_sf"/>
</dbReference>
<evidence type="ECO:0000256" key="3">
    <source>
        <dbReference type="ARBA" id="ARBA00022448"/>
    </source>
</evidence>
<keyword evidence="7 8" id="KW-0472">Membrane</keyword>
<evidence type="ECO:0000256" key="7">
    <source>
        <dbReference type="ARBA" id="ARBA00023136"/>
    </source>
</evidence>
<evidence type="ECO:0000256" key="2">
    <source>
        <dbReference type="ARBA" id="ARBA00009773"/>
    </source>
</evidence>
<accession>A0A433X425</accession>
<comment type="similarity">
    <text evidence="2">Belongs to the autoinducer-2 exporter (AI-2E) (TC 2.A.86) family.</text>
</comment>
<evidence type="ECO:0000256" key="4">
    <source>
        <dbReference type="ARBA" id="ARBA00022475"/>
    </source>
</evidence>
<dbReference type="Pfam" id="PF01594">
    <property type="entry name" value="AI-2E_transport"/>
    <property type="match status" value="1"/>
</dbReference>
<organism evidence="10 11">
    <name type="scientific">Arsenicitalea aurantiaca</name>
    <dbReference type="NCBI Taxonomy" id="1783274"/>
    <lineage>
        <taxon>Bacteria</taxon>
        <taxon>Pseudomonadati</taxon>
        <taxon>Pseudomonadota</taxon>
        <taxon>Alphaproteobacteria</taxon>
        <taxon>Hyphomicrobiales</taxon>
        <taxon>Devosiaceae</taxon>
        <taxon>Arsenicitalea</taxon>
    </lineage>
</organism>
<feature type="transmembrane region" description="Helical" evidence="8">
    <location>
        <begin position="55"/>
        <end position="88"/>
    </location>
</feature>